<proteinExistence type="predicted"/>
<accession>A0A2R4WXG2</accession>
<name>A0A2R4WXG2_9EURY</name>
<organism evidence="1 2">
    <name type="scientific">Halococcoides cellulosivorans</name>
    <dbReference type="NCBI Taxonomy" id="1679096"/>
    <lineage>
        <taxon>Archaea</taxon>
        <taxon>Methanobacteriati</taxon>
        <taxon>Methanobacteriota</taxon>
        <taxon>Stenosarchaea group</taxon>
        <taxon>Halobacteria</taxon>
        <taxon>Halobacteriales</taxon>
        <taxon>Haloarculaceae</taxon>
        <taxon>Halococcoides</taxon>
    </lineage>
</organism>
<dbReference type="Proteomes" id="UP000244727">
    <property type="component" value="Chromosome"/>
</dbReference>
<dbReference type="Gene3D" id="3.20.20.140">
    <property type="entry name" value="Metal-dependent hydrolases"/>
    <property type="match status" value="1"/>
</dbReference>
<keyword evidence="2" id="KW-1185">Reference proteome</keyword>
<sequence>MTGDRTRVDPHVKVLDEQVVSHAIDAGLDVLVYAPHFTHIDDARERAARFSTDELLVVPGREYFTGHWSNRTHVLAVDPEEPLPDFLPLHSTMTELRDRNATVIAPHPEFLTVSLSGAEIAAYDDVIDAVEVRNPKLWPWDRRRARAIAADVDLPTVASSYAHLPGTIGAAWVEFERSIDSAAELRAAIEEGPSSIGHRTGARAWGRRRLEFAHLGWENSVKKADRILLGGREDTHPENDRYDDHYRKLSVY</sequence>
<reference evidence="1 2" key="1">
    <citation type="submission" date="2018-04" db="EMBL/GenBank/DDBJ databases">
        <title>Halococcoides cellulosivorans gen. nov., sp. nov., an extremely halophilic cellulose-utilizing haloarchaeon from hypersaline lakes.</title>
        <authorList>
            <person name="Sorokin D.Y."/>
            <person name="Toshchakov S.V."/>
            <person name="Samarov N.I."/>
            <person name="Korzhenkov A."/>
            <person name="Kublanov I.V."/>
        </authorList>
    </citation>
    <scope>NUCLEOTIDE SEQUENCE [LARGE SCALE GENOMIC DNA]</scope>
    <source>
        <strain evidence="1 2">HArcel1</strain>
    </source>
</reference>
<protein>
    <submittedName>
        <fullName evidence="1">Metal-dependent phosphoesterase</fullName>
    </submittedName>
</protein>
<dbReference type="AlphaFoldDB" id="A0A2R4WXG2"/>
<dbReference type="RefSeq" id="WP_108380603.1">
    <property type="nucleotide sequence ID" value="NZ_CP028858.1"/>
</dbReference>
<dbReference type="InterPro" id="IPR016195">
    <property type="entry name" value="Pol/histidinol_Pase-like"/>
</dbReference>
<gene>
    <name evidence="1" type="ORF">HARCEL1_00115</name>
</gene>
<dbReference type="GeneID" id="36510864"/>
<dbReference type="EMBL" id="CP028858">
    <property type="protein sequence ID" value="AWB26234.1"/>
    <property type="molecule type" value="Genomic_DNA"/>
</dbReference>
<dbReference type="SUPFAM" id="SSF89550">
    <property type="entry name" value="PHP domain-like"/>
    <property type="match status" value="1"/>
</dbReference>
<evidence type="ECO:0000313" key="2">
    <source>
        <dbReference type="Proteomes" id="UP000244727"/>
    </source>
</evidence>
<dbReference type="KEGG" id="harc:HARCEL1_00115"/>
<evidence type="ECO:0000313" key="1">
    <source>
        <dbReference type="EMBL" id="AWB26234.1"/>
    </source>
</evidence>
<dbReference type="Pfam" id="PF13263">
    <property type="entry name" value="PHP_C"/>
    <property type="match status" value="1"/>
</dbReference>